<dbReference type="GO" id="GO:0005524">
    <property type="term" value="F:ATP binding"/>
    <property type="evidence" value="ECO:0007669"/>
    <property type="project" value="UniProtKB-KW"/>
</dbReference>
<comment type="subcellular location">
    <subcellularLocation>
        <location evidence="11">Cytoplasm</location>
    </subcellularLocation>
</comment>
<dbReference type="GO" id="GO:0103016">
    <property type="term" value="F:tRNA-uridine 2-sulfurtransferase activity"/>
    <property type="evidence" value="ECO:0007669"/>
    <property type="project" value="UniProtKB-EC"/>
</dbReference>
<evidence type="ECO:0000256" key="11">
    <source>
        <dbReference type="HAMAP-Rule" id="MF_00144"/>
    </source>
</evidence>
<dbReference type="InterPro" id="IPR046884">
    <property type="entry name" value="MnmA-like_central"/>
</dbReference>
<keyword evidence="3 11" id="KW-0808">Transferase</keyword>
<accession>A0A6N2U1X5</accession>
<dbReference type="NCBIfam" id="NF001138">
    <property type="entry name" value="PRK00143.1"/>
    <property type="match status" value="1"/>
</dbReference>
<feature type="binding site" evidence="11">
    <location>
        <begin position="8"/>
        <end position="15"/>
    </location>
    <ligand>
        <name>ATP</name>
        <dbReference type="ChEBI" id="CHEBI:30616"/>
    </ligand>
</feature>
<dbReference type="EC" id="2.8.1.13" evidence="11"/>
<dbReference type="InterPro" id="IPR023382">
    <property type="entry name" value="MnmA-like_central_sf"/>
</dbReference>
<evidence type="ECO:0000256" key="2">
    <source>
        <dbReference type="ARBA" id="ARBA00022555"/>
    </source>
</evidence>
<evidence type="ECO:0000256" key="3">
    <source>
        <dbReference type="ARBA" id="ARBA00022679"/>
    </source>
</evidence>
<evidence type="ECO:0000256" key="6">
    <source>
        <dbReference type="ARBA" id="ARBA00022840"/>
    </source>
</evidence>
<evidence type="ECO:0000256" key="5">
    <source>
        <dbReference type="ARBA" id="ARBA00022741"/>
    </source>
</evidence>
<keyword evidence="2 11" id="KW-0820">tRNA-binding</keyword>
<dbReference type="NCBIfam" id="TIGR00420">
    <property type="entry name" value="trmU"/>
    <property type="match status" value="1"/>
</dbReference>
<gene>
    <name evidence="11 14" type="primary">mnmA</name>
    <name evidence="14" type="ORF">BGLFYP119_01879</name>
</gene>
<evidence type="ECO:0000256" key="4">
    <source>
        <dbReference type="ARBA" id="ARBA00022694"/>
    </source>
</evidence>
<dbReference type="Pfam" id="PF20258">
    <property type="entry name" value="tRNA_Me_trans_C"/>
    <property type="match status" value="1"/>
</dbReference>
<evidence type="ECO:0000259" key="13">
    <source>
        <dbReference type="Pfam" id="PF20259"/>
    </source>
</evidence>
<feature type="binding site" evidence="11">
    <location>
        <position position="127"/>
    </location>
    <ligand>
        <name>ATP</name>
        <dbReference type="ChEBI" id="CHEBI:30616"/>
    </ligand>
</feature>
<dbReference type="Pfam" id="PF03054">
    <property type="entry name" value="tRNA_Me_trans"/>
    <property type="match status" value="1"/>
</dbReference>
<feature type="region of interest" description="Interaction with tRNA" evidence="11">
    <location>
        <begin position="307"/>
        <end position="308"/>
    </location>
</feature>
<evidence type="ECO:0000256" key="7">
    <source>
        <dbReference type="ARBA" id="ARBA00022884"/>
    </source>
</evidence>
<keyword evidence="5 11" id="KW-0547">Nucleotide-binding</keyword>
<dbReference type="PANTHER" id="PTHR11933:SF5">
    <property type="entry name" value="MITOCHONDRIAL TRNA-SPECIFIC 2-THIOURIDYLASE 1"/>
    <property type="match status" value="1"/>
</dbReference>
<dbReference type="GO" id="GO:0000049">
    <property type="term" value="F:tRNA binding"/>
    <property type="evidence" value="ECO:0007669"/>
    <property type="project" value="UniProtKB-KW"/>
</dbReference>
<protein>
    <recommendedName>
        <fullName evidence="11">tRNA-specific 2-thiouridylase MnmA</fullName>
        <ecNumber evidence="11">2.8.1.13</ecNumber>
    </recommendedName>
</protein>
<dbReference type="RefSeq" id="WP_156354266.1">
    <property type="nucleotide sequence ID" value="NZ_CACRST010000018.1"/>
</dbReference>
<evidence type="ECO:0000256" key="1">
    <source>
        <dbReference type="ARBA" id="ARBA00022490"/>
    </source>
</evidence>
<comment type="function">
    <text evidence="10 11">Catalyzes the 2-thiolation of uridine at the wobble position (U34) of tRNA, leading to the formation of s(2)U34.</text>
</comment>
<dbReference type="Pfam" id="PF20259">
    <property type="entry name" value="tRNA_Me_trans_M"/>
    <property type="match status" value="1"/>
</dbReference>
<dbReference type="FunFam" id="3.40.50.620:FF:000115">
    <property type="entry name" value="tRNA-specific 2-thiouridylase MnmA"/>
    <property type="match status" value="1"/>
</dbReference>
<feature type="domain" description="tRNA-specific 2-thiouridylase MnmA-like C-terminal" evidence="12">
    <location>
        <begin position="281"/>
        <end position="356"/>
    </location>
</feature>
<keyword evidence="4 11" id="KW-0819">tRNA processing</keyword>
<feature type="binding site" evidence="11">
    <location>
        <position position="34"/>
    </location>
    <ligand>
        <name>ATP</name>
        <dbReference type="ChEBI" id="CHEBI:30616"/>
    </ligand>
</feature>
<feature type="active site" description="Nucleophile" evidence="11">
    <location>
        <position position="103"/>
    </location>
</feature>
<feature type="site" description="Interaction with tRNA" evidence="11">
    <location>
        <position position="128"/>
    </location>
</feature>
<keyword evidence="6 11" id="KW-0067">ATP-binding</keyword>
<dbReference type="CDD" id="cd01998">
    <property type="entry name" value="MnmA_TRMU-like"/>
    <property type="match status" value="1"/>
</dbReference>
<reference evidence="14" key="1">
    <citation type="submission" date="2019-11" db="EMBL/GenBank/DDBJ databases">
        <authorList>
            <person name="Feng L."/>
        </authorList>
    </citation>
    <scope>NUCLEOTIDE SEQUENCE</scope>
    <source>
        <strain evidence="14">BgluceraseaLFYP119</strain>
    </source>
</reference>
<dbReference type="InterPro" id="IPR046885">
    <property type="entry name" value="MnmA-like_C"/>
</dbReference>
<keyword evidence="1 11" id="KW-0963">Cytoplasm</keyword>
<proteinExistence type="inferred from homology"/>
<name>A0A6N2U1X5_9FIRM</name>
<evidence type="ECO:0000256" key="9">
    <source>
        <dbReference type="ARBA" id="ARBA00051542"/>
    </source>
</evidence>
<dbReference type="InterPro" id="IPR014729">
    <property type="entry name" value="Rossmann-like_a/b/a_fold"/>
</dbReference>
<evidence type="ECO:0000256" key="10">
    <source>
        <dbReference type="ARBA" id="ARBA00056575"/>
    </source>
</evidence>
<dbReference type="Gene3D" id="2.40.30.10">
    <property type="entry name" value="Translation factors"/>
    <property type="match status" value="1"/>
</dbReference>
<comment type="catalytic activity">
    <reaction evidence="9 11">
        <text>S-sulfanyl-L-cysteinyl-[protein] + uridine(34) in tRNA + AH2 + ATP = 2-thiouridine(34) in tRNA + L-cysteinyl-[protein] + A + AMP + diphosphate + H(+)</text>
        <dbReference type="Rhea" id="RHEA:47032"/>
        <dbReference type="Rhea" id="RHEA-COMP:10131"/>
        <dbReference type="Rhea" id="RHEA-COMP:11726"/>
        <dbReference type="Rhea" id="RHEA-COMP:11727"/>
        <dbReference type="Rhea" id="RHEA-COMP:11728"/>
        <dbReference type="ChEBI" id="CHEBI:13193"/>
        <dbReference type="ChEBI" id="CHEBI:15378"/>
        <dbReference type="ChEBI" id="CHEBI:17499"/>
        <dbReference type="ChEBI" id="CHEBI:29950"/>
        <dbReference type="ChEBI" id="CHEBI:30616"/>
        <dbReference type="ChEBI" id="CHEBI:33019"/>
        <dbReference type="ChEBI" id="CHEBI:61963"/>
        <dbReference type="ChEBI" id="CHEBI:65315"/>
        <dbReference type="ChEBI" id="CHEBI:87170"/>
        <dbReference type="ChEBI" id="CHEBI:456215"/>
        <dbReference type="EC" id="2.8.1.13"/>
    </reaction>
</comment>
<dbReference type="InterPro" id="IPR004506">
    <property type="entry name" value="MnmA-like"/>
</dbReference>
<feature type="site" description="Interaction with tRNA" evidence="11">
    <location>
        <position position="340"/>
    </location>
</feature>
<organism evidence="14">
    <name type="scientific">Blautia glucerasea</name>
    <dbReference type="NCBI Taxonomy" id="536633"/>
    <lineage>
        <taxon>Bacteria</taxon>
        <taxon>Bacillati</taxon>
        <taxon>Bacillota</taxon>
        <taxon>Clostridia</taxon>
        <taxon>Lachnospirales</taxon>
        <taxon>Lachnospiraceae</taxon>
        <taxon>Blautia</taxon>
    </lineage>
</organism>
<dbReference type="GO" id="GO:0002143">
    <property type="term" value="P:tRNA wobble position uridine thiolation"/>
    <property type="evidence" value="ECO:0007669"/>
    <property type="project" value="TreeGrafter"/>
</dbReference>
<dbReference type="EMBL" id="CACRST010000018">
    <property type="protein sequence ID" value="VYT12040.1"/>
    <property type="molecule type" value="Genomic_DNA"/>
</dbReference>
<keyword evidence="8" id="KW-1015">Disulfide bond</keyword>
<dbReference type="FunFam" id="2.40.30.10:FF:000023">
    <property type="entry name" value="tRNA-specific 2-thiouridylase MnmA"/>
    <property type="match status" value="1"/>
</dbReference>
<dbReference type="AlphaFoldDB" id="A0A6N2U1X5"/>
<dbReference type="GO" id="GO:0005737">
    <property type="term" value="C:cytoplasm"/>
    <property type="evidence" value="ECO:0007669"/>
    <property type="project" value="UniProtKB-SubCell"/>
</dbReference>
<evidence type="ECO:0000256" key="8">
    <source>
        <dbReference type="ARBA" id="ARBA00023157"/>
    </source>
</evidence>
<evidence type="ECO:0000259" key="12">
    <source>
        <dbReference type="Pfam" id="PF20258"/>
    </source>
</evidence>
<feature type="active site" description="Cysteine persulfide intermediate" evidence="11">
    <location>
        <position position="201"/>
    </location>
</feature>
<feature type="domain" description="tRNA-specific 2-thiouridylase MnmA-like central" evidence="13">
    <location>
        <begin position="210"/>
        <end position="273"/>
    </location>
</feature>
<dbReference type="SUPFAM" id="SSF52402">
    <property type="entry name" value="Adenine nucleotide alpha hydrolases-like"/>
    <property type="match status" value="1"/>
</dbReference>
<dbReference type="Gene3D" id="3.40.50.620">
    <property type="entry name" value="HUPs"/>
    <property type="match status" value="1"/>
</dbReference>
<dbReference type="PANTHER" id="PTHR11933">
    <property type="entry name" value="TRNA 5-METHYLAMINOMETHYL-2-THIOURIDYLATE -METHYLTRANSFERASE"/>
    <property type="match status" value="1"/>
</dbReference>
<dbReference type="Gene3D" id="2.30.30.280">
    <property type="entry name" value="Adenine nucleotide alpha hydrolases-like domains"/>
    <property type="match status" value="1"/>
</dbReference>
<feature type="region of interest" description="Interaction with tRNA" evidence="11">
    <location>
        <begin position="151"/>
        <end position="153"/>
    </location>
</feature>
<comment type="caution">
    <text evidence="11">Lacks conserved residue(s) required for the propagation of feature annotation.</text>
</comment>
<keyword evidence="7 11" id="KW-0694">RNA-binding</keyword>
<comment type="similarity">
    <text evidence="11">Belongs to the MnmA/TRMU family.</text>
</comment>
<sequence>MKKKAIIAMSGGVDSSVAAYLMLQKGYDCAGATMKLYDKPQCSQPGEKACCTPSDTEDARNVASRLGMLFYVFPMQEEFRRQVIDKFTATYLNGGTPNPCIDCNRFLKFNALLEKARELGMDYIVSGHYARIEQDPDTGRFLLKKGLDHTKDQSYVLYSMTQDQLAHTIFPLGSYSKSEIRKIAQEQGFINADKPDSQDICFVPDGDYASFIQSYTGNTPQPGDFVDKEGHVLGKHKGHIHYTIGQRRGLGISAPQSLYVCSKSLKDNQVVLGLPEDLMSDSCLVGDINLISWDRLDHPVQCKVKTRYRQPEQPATIEQIGDDRIRVTFQEPQRAVTPGQAAVFYDGDTVLGGGTILAENA</sequence>
<dbReference type="HAMAP" id="MF_00144">
    <property type="entry name" value="tRNA_thiouridyl_MnmA"/>
    <property type="match status" value="1"/>
</dbReference>
<evidence type="ECO:0000313" key="14">
    <source>
        <dbReference type="EMBL" id="VYT12040.1"/>
    </source>
</evidence>
<dbReference type="FunFam" id="2.30.30.280:FF:000001">
    <property type="entry name" value="tRNA-specific 2-thiouridylase MnmA"/>
    <property type="match status" value="1"/>
</dbReference>